<evidence type="ECO:0000313" key="2">
    <source>
        <dbReference type="EMBL" id="MBF0889680.1"/>
    </source>
</evidence>
<sequence length="267" mass="29624">MSEFSSFLKTQSDIHAVNAIAAFLSLTVLPQPDSKPVDLVVHAGNAILETAHAACKAALDANCPLVFSGGIGHSTMLLVERVRAENLLPEENLENRSESEIFGALASQVWNFPKEKLILETRSTNCGENAVFTKSLLSELEQKARTIILFQDPTMQLRTFVTFQKVWQDASCKAVFYSYPTFVPRLQTQDGITIYAADLPFGLWSPERFLSLIMGEIPRLRDDENGYGPLGRGFIPHVDIPAEIESAYQHVYGLLNNHGKTKGRILT</sequence>
<dbReference type="EMBL" id="JABCQH010000020">
    <property type="protein sequence ID" value="MBF0889680.1"/>
    <property type="molecule type" value="Genomic_DNA"/>
</dbReference>
<dbReference type="RefSeq" id="WP_194263424.1">
    <property type="nucleotide sequence ID" value="NZ_JABCQH010000020.1"/>
</dbReference>
<keyword evidence="3" id="KW-1185">Reference proteome</keyword>
<dbReference type="Gene3D" id="3.40.50.620">
    <property type="entry name" value="HUPs"/>
    <property type="match status" value="1"/>
</dbReference>
<dbReference type="InterPro" id="IPR003848">
    <property type="entry name" value="DUF218"/>
</dbReference>
<gene>
    <name evidence="2" type="ORF">HKD19_14150</name>
</gene>
<evidence type="ECO:0000313" key="3">
    <source>
        <dbReference type="Proteomes" id="UP000662701"/>
    </source>
</evidence>
<dbReference type="Gene3D" id="1.10.3620.10">
    <property type="entry name" value="YdcF like domain"/>
    <property type="match status" value="1"/>
</dbReference>
<dbReference type="InterPro" id="IPR051599">
    <property type="entry name" value="Cell_Envelope_Assoc"/>
</dbReference>
<evidence type="ECO:0000259" key="1">
    <source>
        <dbReference type="Pfam" id="PF02698"/>
    </source>
</evidence>
<dbReference type="Proteomes" id="UP000662701">
    <property type="component" value="Unassembled WGS sequence"/>
</dbReference>
<protein>
    <submittedName>
        <fullName evidence="2">YdcF family protein</fullName>
    </submittedName>
</protein>
<comment type="caution">
    <text evidence="2">The sequence shown here is derived from an EMBL/GenBank/DDBJ whole genome shotgun (WGS) entry which is preliminary data.</text>
</comment>
<feature type="domain" description="DUF218" evidence="1">
    <location>
        <begin position="53"/>
        <end position="181"/>
    </location>
</feature>
<proteinExistence type="predicted"/>
<name>A0ABR9YYR0_9PROT</name>
<dbReference type="Pfam" id="PF02698">
    <property type="entry name" value="DUF218"/>
    <property type="match status" value="1"/>
</dbReference>
<dbReference type="PANTHER" id="PTHR30336:SF20">
    <property type="entry name" value="DUF218 DOMAIN-CONTAINING PROTEIN"/>
    <property type="match status" value="1"/>
</dbReference>
<reference evidence="2 3" key="2">
    <citation type="submission" date="2020-11" db="EMBL/GenBank/DDBJ databases">
        <title>Description of novel Gluconobacter species.</title>
        <authorList>
            <person name="Cleenwerck I."/>
            <person name="Cnockaert M."/>
            <person name="Borremans W."/>
            <person name="Wieme A.D."/>
            <person name="De Vuyst L."/>
            <person name="Vandamme P."/>
        </authorList>
    </citation>
    <scope>NUCLEOTIDE SEQUENCE [LARGE SCALE GENOMIC DNA]</scope>
    <source>
        <strain evidence="2 3">LMG 1745</strain>
    </source>
</reference>
<accession>A0ABR9YYR0</accession>
<dbReference type="InterPro" id="IPR014729">
    <property type="entry name" value="Rossmann-like_a/b/a_fold"/>
</dbReference>
<dbReference type="CDD" id="cd06259">
    <property type="entry name" value="YdcF-like"/>
    <property type="match status" value="1"/>
</dbReference>
<organism evidence="2 3">
    <name type="scientific">Gluconobacter cadivus</name>
    <dbReference type="NCBI Taxonomy" id="2728101"/>
    <lineage>
        <taxon>Bacteria</taxon>
        <taxon>Pseudomonadati</taxon>
        <taxon>Pseudomonadota</taxon>
        <taxon>Alphaproteobacteria</taxon>
        <taxon>Acetobacterales</taxon>
        <taxon>Acetobacteraceae</taxon>
        <taxon>Gluconobacter</taxon>
    </lineage>
</organism>
<dbReference type="PANTHER" id="PTHR30336">
    <property type="entry name" value="INNER MEMBRANE PROTEIN, PROBABLE PERMEASE"/>
    <property type="match status" value="1"/>
</dbReference>
<reference evidence="3" key="1">
    <citation type="submission" date="2020-04" db="EMBL/GenBank/DDBJ databases">
        <title>Description of novel Gluconacetobacter.</title>
        <authorList>
            <person name="Sombolestani A."/>
        </authorList>
    </citation>
    <scope>NUCLEOTIDE SEQUENCE [LARGE SCALE GENOMIC DNA]</scope>
    <source>
        <strain evidence="3">LMG 1745</strain>
    </source>
</reference>